<organism evidence="1 2">
    <name type="scientific">Cryptolaemus montrouzieri</name>
    <dbReference type="NCBI Taxonomy" id="559131"/>
    <lineage>
        <taxon>Eukaryota</taxon>
        <taxon>Metazoa</taxon>
        <taxon>Ecdysozoa</taxon>
        <taxon>Arthropoda</taxon>
        <taxon>Hexapoda</taxon>
        <taxon>Insecta</taxon>
        <taxon>Pterygota</taxon>
        <taxon>Neoptera</taxon>
        <taxon>Endopterygota</taxon>
        <taxon>Coleoptera</taxon>
        <taxon>Polyphaga</taxon>
        <taxon>Cucujiformia</taxon>
        <taxon>Coccinelloidea</taxon>
        <taxon>Coccinellidae</taxon>
        <taxon>Scymninae</taxon>
        <taxon>Scymnini</taxon>
        <taxon>Cryptolaemus</taxon>
    </lineage>
</organism>
<dbReference type="AlphaFoldDB" id="A0ABD2MJB0"/>
<accession>A0ABD2MJB0</accession>
<dbReference type="Proteomes" id="UP001516400">
    <property type="component" value="Unassembled WGS sequence"/>
</dbReference>
<proteinExistence type="predicted"/>
<evidence type="ECO:0000313" key="2">
    <source>
        <dbReference type="Proteomes" id="UP001516400"/>
    </source>
</evidence>
<keyword evidence="2" id="KW-1185">Reference proteome</keyword>
<dbReference type="EMBL" id="JABFTP020000001">
    <property type="protein sequence ID" value="KAL3266380.1"/>
    <property type="molecule type" value="Genomic_DNA"/>
</dbReference>
<gene>
    <name evidence="1" type="ORF">HHI36_010557</name>
</gene>
<name>A0ABD2MJB0_9CUCU</name>
<evidence type="ECO:0000313" key="1">
    <source>
        <dbReference type="EMBL" id="KAL3266380.1"/>
    </source>
</evidence>
<comment type="caution">
    <text evidence="1">The sequence shown here is derived from an EMBL/GenBank/DDBJ whole genome shotgun (WGS) entry which is preliminary data.</text>
</comment>
<reference evidence="1 2" key="1">
    <citation type="journal article" date="2021" name="BMC Biol.">
        <title>Horizontally acquired antibacterial genes associated with adaptive radiation of ladybird beetles.</title>
        <authorList>
            <person name="Li H.S."/>
            <person name="Tang X.F."/>
            <person name="Huang Y.H."/>
            <person name="Xu Z.Y."/>
            <person name="Chen M.L."/>
            <person name="Du X.Y."/>
            <person name="Qiu B.Y."/>
            <person name="Chen P.T."/>
            <person name="Zhang W."/>
            <person name="Slipinski A."/>
            <person name="Escalona H.E."/>
            <person name="Waterhouse R.M."/>
            <person name="Zwick A."/>
            <person name="Pang H."/>
        </authorList>
    </citation>
    <scope>NUCLEOTIDE SEQUENCE [LARGE SCALE GENOMIC DNA]</scope>
    <source>
        <strain evidence="1">SYSU2018</strain>
    </source>
</reference>
<sequence>MTYFALAQSHFRYGILYWGTALTTNINPLKVIQKRFLMVLLNKNRYPTDLLFKEPKVLDLRQLYYLNMAVVRDRRSELSQKNHIYGTRRRYPYLTPRTASAEAHRSRAYMSAKIFNSLPEELSFITKPKKLRRSQKGKYAVAVFDLWT</sequence>
<protein>
    <submittedName>
        <fullName evidence="1">Uncharacterized protein</fullName>
    </submittedName>
</protein>